<protein>
    <submittedName>
        <fullName evidence="1">Uncharacterized protein</fullName>
    </submittedName>
</protein>
<reference evidence="1" key="1">
    <citation type="submission" date="2022-08" db="EMBL/GenBank/DDBJ databases">
        <authorList>
            <person name="Gutierrez-Valencia J."/>
        </authorList>
    </citation>
    <scope>NUCLEOTIDE SEQUENCE</scope>
</reference>
<name>A0AAV0NB70_9ROSI</name>
<sequence length="51" mass="5925">MVVLRRMRRELDGSDRDVLHSGHHWLGVGFCYPNLSNGCFHGVVLPRRKHL</sequence>
<evidence type="ECO:0000313" key="1">
    <source>
        <dbReference type="EMBL" id="CAI0455693.1"/>
    </source>
</evidence>
<gene>
    <name evidence="1" type="ORF">LITE_LOCUS32457</name>
</gene>
<organism evidence="1 2">
    <name type="scientific">Linum tenue</name>
    <dbReference type="NCBI Taxonomy" id="586396"/>
    <lineage>
        <taxon>Eukaryota</taxon>
        <taxon>Viridiplantae</taxon>
        <taxon>Streptophyta</taxon>
        <taxon>Embryophyta</taxon>
        <taxon>Tracheophyta</taxon>
        <taxon>Spermatophyta</taxon>
        <taxon>Magnoliopsida</taxon>
        <taxon>eudicotyledons</taxon>
        <taxon>Gunneridae</taxon>
        <taxon>Pentapetalae</taxon>
        <taxon>rosids</taxon>
        <taxon>fabids</taxon>
        <taxon>Malpighiales</taxon>
        <taxon>Linaceae</taxon>
        <taxon>Linum</taxon>
    </lineage>
</organism>
<evidence type="ECO:0000313" key="2">
    <source>
        <dbReference type="Proteomes" id="UP001154282"/>
    </source>
</evidence>
<proteinExistence type="predicted"/>
<keyword evidence="2" id="KW-1185">Reference proteome</keyword>
<dbReference type="Proteomes" id="UP001154282">
    <property type="component" value="Unassembled WGS sequence"/>
</dbReference>
<dbReference type="AlphaFoldDB" id="A0AAV0NB70"/>
<comment type="caution">
    <text evidence="1">The sequence shown here is derived from an EMBL/GenBank/DDBJ whole genome shotgun (WGS) entry which is preliminary data.</text>
</comment>
<dbReference type="EMBL" id="CAMGYJ010000008">
    <property type="protein sequence ID" value="CAI0455693.1"/>
    <property type="molecule type" value="Genomic_DNA"/>
</dbReference>
<accession>A0AAV0NB70</accession>